<evidence type="ECO:0008006" key="4">
    <source>
        <dbReference type="Google" id="ProtNLM"/>
    </source>
</evidence>
<dbReference type="RefSeq" id="WP_156006471.1">
    <property type="nucleotide sequence ID" value="NZ_CP046276.1"/>
</dbReference>
<evidence type="ECO:0000313" key="2">
    <source>
        <dbReference type="EMBL" id="QGS51975.1"/>
    </source>
</evidence>
<dbReference type="Proteomes" id="UP000424468">
    <property type="component" value="Chromosome"/>
</dbReference>
<reference evidence="2 3" key="1">
    <citation type="submission" date="2019-11" db="EMBL/GenBank/DDBJ databases">
        <title>Complete genome sequence of Spiroplasma tabanidicola TAUS-1 (DSM 22603).</title>
        <authorList>
            <person name="Huang C.-T."/>
            <person name="Lin Y.-C."/>
            <person name="Kuo C.-H."/>
        </authorList>
    </citation>
    <scope>NUCLEOTIDE SEQUENCE [LARGE SCALE GENOMIC DNA]</scope>
    <source>
        <strain evidence="2 3">TAUS-1</strain>
    </source>
</reference>
<name>A0A6I6CAN4_9MOLU</name>
<feature type="chain" id="PRO_5026142605" description="Lipoprotein" evidence="1">
    <location>
        <begin position="22"/>
        <end position="256"/>
    </location>
</feature>
<keyword evidence="3" id="KW-1185">Reference proteome</keyword>
<evidence type="ECO:0000256" key="1">
    <source>
        <dbReference type="SAM" id="SignalP"/>
    </source>
</evidence>
<accession>A0A6I6CAN4</accession>
<gene>
    <name evidence="2" type="ORF">STABA_v1c06120</name>
</gene>
<dbReference type="OrthoDB" id="391479at2"/>
<protein>
    <recommendedName>
        <fullName evidence="4">Lipoprotein</fullName>
    </recommendedName>
</protein>
<proteinExistence type="predicted"/>
<sequence length="256" mass="30893">MKKLLIHLISIFIITSSSVQATSCYNGNENKTEETKPEENHEVSKFSSFIDFMKAQMKNENGRIDNWYHLFWKDYSGISEEKQYDEFFSNTVNGQFNSIRYVNTSYVRNFGERIKNQLLNNEEINKDFIDKNNNQFSKNMYYKLSENPYKVGTIFDDLFMSLHHSYDKNDQPVLNDKSIVYAMLDNKSFQNYKEFKYIEIRVYKSWYLWDLKPEKVYDYEYFYIKAEESSKDLYNGNYNNIFYELEDLNNNTLKKN</sequence>
<dbReference type="EMBL" id="CP046276">
    <property type="protein sequence ID" value="QGS51975.1"/>
    <property type="molecule type" value="Genomic_DNA"/>
</dbReference>
<evidence type="ECO:0000313" key="3">
    <source>
        <dbReference type="Proteomes" id="UP000424468"/>
    </source>
</evidence>
<keyword evidence="1" id="KW-0732">Signal</keyword>
<dbReference type="KEGG" id="stab:STABA_v1c06120"/>
<dbReference type="AlphaFoldDB" id="A0A6I6CAN4"/>
<feature type="signal peptide" evidence="1">
    <location>
        <begin position="1"/>
        <end position="21"/>
    </location>
</feature>
<organism evidence="2 3">
    <name type="scientific">Spiroplasma tabanidicola</name>
    <dbReference type="NCBI Taxonomy" id="324079"/>
    <lineage>
        <taxon>Bacteria</taxon>
        <taxon>Bacillati</taxon>
        <taxon>Mycoplasmatota</taxon>
        <taxon>Mollicutes</taxon>
        <taxon>Entomoplasmatales</taxon>
        <taxon>Spiroplasmataceae</taxon>
        <taxon>Spiroplasma</taxon>
    </lineage>
</organism>